<proteinExistence type="predicted"/>
<evidence type="ECO:0000313" key="2">
    <source>
        <dbReference type="EMBL" id="KAJ9634957.1"/>
    </source>
</evidence>
<dbReference type="CDD" id="cd00590">
    <property type="entry name" value="RRM_SF"/>
    <property type="match status" value="1"/>
</dbReference>
<organism evidence="2 3">
    <name type="scientific">Knufia peltigerae</name>
    <dbReference type="NCBI Taxonomy" id="1002370"/>
    <lineage>
        <taxon>Eukaryota</taxon>
        <taxon>Fungi</taxon>
        <taxon>Dikarya</taxon>
        <taxon>Ascomycota</taxon>
        <taxon>Pezizomycotina</taxon>
        <taxon>Eurotiomycetes</taxon>
        <taxon>Chaetothyriomycetidae</taxon>
        <taxon>Chaetothyriales</taxon>
        <taxon>Trichomeriaceae</taxon>
        <taxon>Knufia</taxon>
    </lineage>
</organism>
<gene>
    <name evidence="2" type="ORF">H2204_005912</name>
</gene>
<evidence type="ECO:0000313" key="3">
    <source>
        <dbReference type="Proteomes" id="UP001172681"/>
    </source>
</evidence>
<dbReference type="InterPro" id="IPR035979">
    <property type="entry name" value="RBD_domain_sf"/>
</dbReference>
<dbReference type="GO" id="GO:0003676">
    <property type="term" value="F:nucleic acid binding"/>
    <property type="evidence" value="ECO:0007669"/>
    <property type="project" value="InterPro"/>
</dbReference>
<dbReference type="AlphaFoldDB" id="A0AA39CZ80"/>
<sequence length="764" mass="84541">MSKPDPFSPDLSIHPRASPGRGGESVRRSSQEECSVLVENLAPEIEQHHLEAFMMQGLFQAILHPDSLNLILRLQQPDRLFLLGFTFFQMTRRSIVEYATKEQAQHAVRMLDHRMLMGHHVAVLQVRKLAEADDAVQVALTQPFSGPDQKVIGKLKICLAPNRSLISHVVEVREAKQFTWEIGQHLLALISTVGRVERAEYQHAGGVVIQFDTAETADAAISEFNDRYALDVSYVMYLNNARASIWQKLETVSLSLKGMTALEVPEPFPIDRYGWALFQWEVPQLSQRGRDPMNLLPKDNTDTSKADPIGDSLVLSGSLSVYEASTTSSHMKKHWGPLGTAVLDAVRSTLLQLGEVKASALGFRLQPLSPWNTDVQQNKSACWMALFTNCIVAEQQLSRVWGEGLEISFDMMLQVSGVENFVWLNDHQDGKAVSTRSGGYIAVGFFTALIPISRDPVTQDRAPGIQWHLEFTEDEPISLATLSTKRIPRLPLNNLQGLPQCQCYLGWCDDADILLGTAQMPNTLSWSGLPQRSRSLRASGWNLTGQLGGNLGPVQAIGQVTRTWQLENVRQRFEPQNTYAKALQINSRQVALIFDVTAKRAWLVPKLSLMLHLCHTFVRHFKDEGMGSIDRVPFAEPSNDGALAAKEALSGHGDILVFSHGSTPHDQIRLRNILVDISSNMSQSLAAGERPRFLRALSPELMDMIAEPGSGSLLAEVPTKYFPSSSSNSFPQLADSVAPSVFRSSSPAAKQVSFTLAELGLAAW</sequence>
<evidence type="ECO:0000256" key="1">
    <source>
        <dbReference type="SAM" id="MobiDB-lite"/>
    </source>
</evidence>
<feature type="region of interest" description="Disordered" evidence="1">
    <location>
        <begin position="1"/>
        <end position="29"/>
    </location>
</feature>
<accession>A0AA39CZ80</accession>
<dbReference type="Proteomes" id="UP001172681">
    <property type="component" value="Unassembled WGS sequence"/>
</dbReference>
<dbReference type="SUPFAM" id="SSF54928">
    <property type="entry name" value="RNA-binding domain, RBD"/>
    <property type="match status" value="2"/>
</dbReference>
<reference evidence="2" key="1">
    <citation type="submission" date="2022-10" db="EMBL/GenBank/DDBJ databases">
        <title>Culturing micro-colonial fungi from biological soil crusts in the Mojave desert and describing Neophaeococcomyces mojavensis, and introducing the new genera and species Taxawa tesnikishii.</title>
        <authorList>
            <person name="Kurbessoian T."/>
            <person name="Stajich J.E."/>
        </authorList>
    </citation>
    <scope>NUCLEOTIDE SEQUENCE</scope>
    <source>
        <strain evidence="2">TK_35</strain>
    </source>
</reference>
<dbReference type="Gene3D" id="3.30.70.330">
    <property type="match status" value="1"/>
</dbReference>
<keyword evidence="3" id="KW-1185">Reference proteome</keyword>
<dbReference type="EMBL" id="JAPDRN010000035">
    <property type="protein sequence ID" value="KAJ9634957.1"/>
    <property type="molecule type" value="Genomic_DNA"/>
</dbReference>
<name>A0AA39CZ80_9EURO</name>
<evidence type="ECO:0008006" key="4">
    <source>
        <dbReference type="Google" id="ProtNLM"/>
    </source>
</evidence>
<dbReference type="InterPro" id="IPR012677">
    <property type="entry name" value="Nucleotide-bd_a/b_plait_sf"/>
</dbReference>
<protein>
    <recommendedName>
        <fullName evidence="4">RRM domain-containing protein</fullName>
    </recommendedName>
</protein>
<comment type="caution">
    <text evidence="2">The sequence shown here is derived from an EMBL/GenBank/DDBJ whole genome shotgun (WGS) entry which is preliminary data.</text>
</comment>